<evidence type="ECO:0000256" key="15">
    <source>
        <dbReference type="PROSITE-ProRule" id="PRU00169"/>
    </source>
</evidence>
<dbReference type="InterPro" id="IPR003594">
    <property type="entry name" value="HATPase_dom"/>
</dbReference>
<evidence type="ECO:0000256" key="12">
    <source>
        <dbReference type="ARBA" id="ARBA00023012"/>
    </source>
</evidence>
<feature type="transmembrane region" description="Helical" evidence="16">
    <location>
        <begin position="53"/>
        <end position="77"/>
    </location>
</feature>
<dbReference type="EMBL" id="CP001848">
    <property type="protein sequence ID" value="ADB18915.1"/>
    <property type="molecule type" value="Genomic_DNA"/>
</dbReference>
<feature type="modified residue" description="4-aspartylphosphate" evidence="15">
    <location>
        <position position="822"/>
    </location>
</feature>
<keyword evidence="11 16" id="KW-1133">Transmembrane helix</keyword>
<dbReference type="Gene3D" id="1.10.287.130">
    <property type="match status" value="1"/>
</dbReference>
<dbReference type="GO" id="GO:0005524">
    <property type="term" value="F:ATP binding"/>
    <property type="evidence" value="ECO:0007669"/>
    <property type="project" value="UniProtKB-KW"/>
</dbReference>
<dbReference type="PRINTS" id="PR00344">
    <property type="entry name" value="BCTRLSENSOR"/>
</dbReference>
<keyword evidence="7 16" id="KW-0812">Transmembrane</keyword>
<dbReference type="SUPFAM" id="SSF52172">
    <property type="entry name" value="CheY-like"/>
    <property type="match status" value="1"/>
</dbReference>
<dbReference type="STRING" id="530564.Psta_4267"/>
<dbReference type="InterPro" id="IPR005467">
    <property type="entry name" value="His_kinase_dom"/>
</dbReference>
<dbReference type="GO" id="GO:0005886">
    <property type="term" value="C:plasma membrane"/>
    <property type="evidence" value="ECO:0007669"/>
    <property type="project" value="TreeGrafter"/>
</dbReference>
<dbReference type="Pfam" id="PF00909">
    <property type="entry name" value="Ammonium_transp"/>
    <property type="match status" value="1"/>
</dbReference>
<reference evidence="19 20" key="1">
    <citation type="journal article" date="2009" name="Stand. Genomic Sci.">
        <title>Complete genome sequence of Pirellula staleyi type strain (ATCC 27377).</title>
        <authorList>
            <person name="Clum A."/>
            <person name="Tindall B.J."/>
            <person name="Sikorski J."/>
            <person name="Ivanova N."/>
            <person name="Mavrommatis K."/>
            <person name="Lucas S."/>
            <person name="Glavina del Rio T."/>
            <person name="Nolan M."/>
            <person name="Chen F."/>
            <person name="Tice H."/>
            <person name="Pitluck S."/>
            <person name="Cheng J.F."/>
            <person name="Chertkov O."/>
            <person name="Brettin T."/>
            <person name="Han C."/>
            <person name="Detter J.C."/>
            <person name="Kuske C."/>
            <person name="Bruce D."/>
            <person name="Goodwin L."/>
            <person name="Ovchinikova G."/>
            <person name="Pati A."/>
            <person name="Mikhailova N."/>
            <person name="Chen A."/>
            <person name="Palaniappan K."/>
            <person name="Land M."/>
            <person name="Hauser L."/>
            <person name="Chang Y.J."/>
            <person name="Jeffries C.D."/>
            <person name="Chain P."/>
            <person name="Rohde M."/>
            <person name="Goker M."/>
            <person name="Bristow J."/>
            <person name="Eisen J.A."/>
            <person name="Markowitz V."/>
            <person name="Hugenholtz P."/>
            <person name="Kyrpides N.C."/>
            <person name="Klenk H.P."/>
            <person name="Lapidus A."/>
        </authorList>
    </citation>
    <scope>NUCLEOTIDE SEQUENCE [LARGE SCALE GENOMIC DNA]</scope>
    <source>
        <strain evidence="20">ATCC 27377 / DSM 6068 / ICPB 4128</strain>
    </source>
</reference>
<dbReference type="GO" id="GO:0008519">
    <property type="term" value="F:ammonium channel activity"/>
    <property type="evidence" value="ECO:0007669"/>
    <property type="project" value="InterPro"/>
</dbReference>
<feature type="transmembrane region" description="Helical" evidence="16">
    <location>
        <begin position="321"/>
        <end position="339"/>
    </location>
</feature>
<dbReference type="Pfam" id="PF00512">
    <property type="entry name" value="HisKA"/>
    <property type="match status" value="1"/>
</dbReference>
<dbReference type="Pfam" id="PF00072">
    <property type="entry name" value="Response_reg"/>
    <property type="match status" value="1"/>
</dbReference>
<evidence type="ECO:0000313" key="20">
    <source>
        <dbReference type="Proteomes" id="UP000001887"/>
    </source>
</evidence>
<dbReference type="InterPro" id="IPR029020">
    <property type="entry name" value="Ammonium/urea_transptr"/>
</dbReference>
<dbReference type="PANTHER" id="PTHR43047:SF72">
    <property type="entry name" value="OSMOSENSING HISTIDINE PROTEIN KINASE SLN1"/>
    <property type="match status" value="1"/>
</dbReference>
<feature type="transmembrane region" description="Helical" evidence="16">
    <location>
        <begin position="205"/>
        <end position="225"/>
    </location>
</feature>
<dbReference type="InterPro" id="IPR036890">
    <property type="entry name" value="HATPase_C_sf"/>
</dbReference>
<dbReference type="NCBIfam" id="TIGR00836">
    <property type="entry name" value="amt"/>
    <property type="match status" value="1"/>
</dbReference>
<keyword evidence="14" id="KW-0131">Cell cycle</keyword>
<dbReference type="InterPro" id="IPR001789">
    <property type="entry name" value="Sig_transdc_resp-reg_receiver"/>
</dbReference>
<evidence type="ECO:0000256" key="6">
    <source>
        <dbReference type="ARBA" id="ARBA00022679"/>
    </source>
</evidence>
<dbReference type="InterPro" id="IPR036097">
    <property type="entry name" value="HisK_dim/P_sf"/>
</dbReference>
<dbReference type="PROSITE" id="PS50109">
    <property type="entry name" value="HIS_KIN"/>
    <property type="match status" value="1"/>
</dbReference>
<dbReference type="eggNOG" id="COG0784">
    <property type="taxonomic scope" value="Bacteria"/>
</dbReference>
<evidence type="ECO:0000256" key="4">
    <source>
        <dbReference type="ARBA" id="ARBA00012438"/>
    </source>
</evidence>
<keyword evidence="10" id="KW-0067">ATP-binding</keyword>
<dbReference type="OrthoDB" id="9762493at2"/>
<keyword evidence="12" id="KW-0902">Two-component regulatory system</keyword>
<dbReference type="FunFam" id="3.30.565.10:FF:000010">
    <property type="entry name" value="Sensor histidine kinase RcsC"/>
    <property type="match status" value="1"/>
</dbReference>
<evidence type="ECO:0000313" key="19">
    <source>
        <dbReference type="EMBL" id="ADB18915.1"/>
    </source>
</evidence>
<dbReference type="eggNOG" id="COG0004">
    <property type="taxonomic scope" value="Bacteria"/>
</dbReference>
<keyword evidence="6 19" id="KW-0808">Transferase</keyword>
<dbReference type="SUPFAM" id="SSF55874">
    <property type="entry name" value="ATPase domain of HSP90 chaperone/DNA topoisomerase II/histidine kinase"/>
    <property type="match status" value="1"/>
</dbReference>
<dbReference type="PROSITE" id="PS50110">
    <property type="entry name" value="RESPONSE_REGULATORY"/>
    <property type="match status" value="1"/>
</dbReference>
<keyword evidence="20" id="KW-1185">Reference proteome</keyword>
<keyword evidence="5 15" id="KW-0597">Phosphoprotein</keyword>
<dbReference type="FunFam" id="1.10.287.130:FF:000038">
    <property type="entry name" value="Sensory transduction histidine kinase"/>
    <property type="match status" value="1"/>
</dbReference>
<dbReference type="GO" id="GO:0000155">
    <property type="term" value="F:phosphorelay sensor kinase activity"/>
    <property type="evidence" value="ECO:0007669"/>
    <property type="project" value="InterPro"/>
</dbReference>
<keyword evidence="8" id="KW-0547">Nucleotide-binding</keyword>
<keyword evidence="9 19" id="KW-0418">Kinase</keyword>
<feature type="transmembrane region" description="Helical" evidence="16">
    <location>
        <begin position="359"/>
        <end position="380"/>
    </location>
</feature>
<dbReference type="SUPFAM" id="SSF111352">
    <property type="entry name" value="Ammonium transporter"/>
    <property type="match status" value="1"/>
</dbReference>
<dbReference type="InterPro" id="IPR001905">
    <property type="entry name" value="Ammonium_transpt"/>
</dbReference>
<dbReference type="Gene3D" id="3.30.565.10">
    <property type="entry name" value="Histidine kinase-like ATPase, C-terminal domain"/>
    <property type="match status" value="1"/>
</dbReference>
<evidence type="ECO:0000256" key="1">
    <source>
        <dbReference type="ARBA" id="ARBA00000085"/>
    </source>
</evidence>
<dbReference type="CDD" id="cd16922">
    <property type="entry name" value="HATPase_EvgS-ArcB-TorS-like"/>
    <property type="match status" value="1"/>
</dbReference>
<comment type="subcellular location">
    <subcellularLocation>
        <location evidence="2">Membrane</location>
        <topology evidence="2">Multi-pass membrane protein</topology>
    </subcellularLocation>
</comment>
<keyword evidence="13 16" id="KW-0472">Membrane</keyword>
<dbReference type="CDD" id="cd00082">
    <property type="entry name" value="HisKA"/>
    <property type="match status" value="1"/>
</dbReference>
<feature type="domain" description="Histidine kinase" evidence="17">
    <location>
        <begin position="504"/>
        <end position="729"/>
    </location>
</feature>
<dbReference type="InterPro" id="IPR003661">
    <property type="entry name" value="HisK_dim/P_dom"/>
</dbReference>
<dbReference type="SMART" id="SM00387">
    <property type="entry name" value="HATPase_c"/>
    <property type="match status" value="1"/>
</dbReference>
<protein>
    <recommendedName>
        <fullName evidence="4">histidine kinase</fullName>
        <ecNumber evidence="4">2.7.13.3</ecNumber>
    </recommendedName>
</protein>
<dbReference type="CDD" id="cd17546">
    <property type="entry name" value="REC_hyHK_CKI1_RcsC-like"/>
    <property type="match status" value="1"/>
</dbReference>
<evidence type="ECO:0000256" key="7">
    <source>
        <dbReference type="ARBA" id="ARBA00022692"/>
    </source>
</evidence>
<evidence type="ECO:0000259" key="17">
    <source>
        <dbReference type="PROSITE" id="PS50109"/>
    </source>
</evidence>
<feature type="domain" description="Response regulatory" evidence="18">
    <location>
        <begin position="760"/>
        <end position="887"/>
    </location>
</feature>
<dbReference type="Gene3D" id="1.10.3430.10">
    <property type="entry name" value="Ammonium transporter AmtB like domains"/>
    <property type="match status" value="1"/>
</dbReference>
<evidence type="ECO:0000256" key="9">
    <source>
        <dbReference type="ARBA" id="ARBA00022777"/>
    </source>
</evidence>
<evidence type="ECO:0000256" key="2">
    <source>
        <dbReference type="ARBA" id="ARBA00004141"/>
    </source>
</evidence>
<feature type="transmembrane region" description="Helical" evidence="16">
    <location>
        <begin position="237"/>
        <end position="255"/>
    </location>
</feature>
<dbReference type="Proteomes" id="UP000001887">
    <property type="component" value="Chromosome"/>
</dbReference>
<dbReference type="SMART" id="SM00388">
    <property type="entry name" value="HisKA"/>
    <property type="match status" value="1"/>
</dbReference>
<dbReference type="GO" id="GO:0009927">
    <property type="term" value="F:histidine phosphotransfer kinase activity"/>
    <property type="evidence" value="ECO:0007669"/>
    <property type="project" value="TreeGrafter"/>
</dbReference>
<dbReference type="AlphaFoldDB" id="D2R466"/>
<name>D2R466_PIRSD</name>
<dbReference type="KEGG" id="psl:Psta_4267"/>
<dbReference type="eggNOG" id="COG2205">
    <property type="taxonomic scope" value="Bacteria"/>
</dbReference>
<evidence type="ECO:0000256" key="5">
    <source>
        <dbReference type="ARBA" id="ARBA00022553"/>
    </source>
</evidence>
<dbReference type="InterPro" id="IPR004358">
    <property type="entry name" value="Sig_transdc_His_kin-like_C"/>
</dbReference>
<dbReference type="SUPFAM" id="SSF47384">
    <property type="entry name" value="Homodimeric domain of signal transducing histidine kinase"/>
    <property type="match status" value="1"/>
</dbReference>
<dbReference type="HOGENOM" id="CLU_000445_33_6_0"/>
<evidence type="ECO:0000259" key="18">
    <source>
        <dbReference type="PROSITE" id="PS50110"/>
    </source>
</evidence>
<feature type="transmembrane region" description="Helical" evidence="16">
    <location>
        <begin position="163"/>
        <end position="184"/>
    </location>
</feature>
<dbReference type="EC" id="2.7.13.3" evidence="4"/>
<organism evidence="19 20">
    <name type="scientific">Pirellula staleyi (strain ATCC 27377 / DSM 6068 / ICPB 4128)</name>
    <name type="common">Pirella staleyi</name>
    <dbReference type="NCBI Taxonomy" id="530564"/>
    <lineage>
        <taxon>Bacteria</taxon>
        <taxon>Pseudomonadati</taxon>
        <taxon>Planctomycetota</taxon>
        <taxon>Planctomycetia</taxon>
        <taxon>Pirellulales</taxon>
        <taxon>Pirellulaceae</taxon>
        <taxon>Pirellula</taxon>
    </lineage>
</organism>
<comment type="catalytic activity">
    <reaction evidence="1">
        <text>ATP + protein L-histidine = ADP + protein N-phospho-L-histidine.</text>
        <dbReference type="EC" id="2.7.13.3"/>
    </reaction>
</comment>
<feature type="transmembrane region" description="Helical" evidence="16">
    <location>
        <begin position="267"/>
        <end position="287"/>
    </location>
</feature>
<proteinExistence type="inferred from homology"/>
<dbReference type="Gene3D" id="3.40.50.2300">
    <property type="match status" value="1"/>
</dbReference>
<evidence type="ECO:0000256" key="16">
    <source>
        <dbReference type="SAM" id="Phobius"/>
    </source>
</evidence>
<dbReference type="Pfam" id="PF02518">
    <property type="entry name" value="HATPase_c"/>
    <property type="match status" value="1"/>
</dbReference>
<feature type="transmembrane region" description="Helical" evidence="16">
    <location>
        <begin position="97"/>
        <end position="116"/>
    </location>
</feature>
<evidence type="ECO:0000256" key="3">
    <source>
        <dbReference type="ARBA" id="ARBA00005887"/>
    </source>
</evidence>
<dbReference type="SMART" id="SM00448">
    <property type="entry name" value="REC"/>
    <property type="match status" value="1"/>
</dbReference>
<dbReference type="InterPro" id="IPR011006">
    <property type="entry name" value="CheY-like_superfamily"/>
</dbReference>
<evidence type="ECO:0000256" key="14">
    <source>
        <dbReference type="ARBA" id="ARBA00023306"/>
    </source>
</evidence>
<sequence length="926" mass="101927">MQFATAQDAMNTVWMLICAALVFFLQAGFCCMECGLSRSKNSINAAIKNVADFCLAGALFWLTGYAFMFGKSFYGLFGITEFFFEETYDSNWLTVFFIYQVMFCGTCSTIASGAVSERMRFKAYACMSVLVGGIIYPVFGHWVWTRPNMPAQGWLANLGFIDFAGSTVVHSLAGWVALAAVIHVGPRMGKFLPDGRITRFHGHSLPIAAIGLFILWFGWFGFTGGRAMELAGNVPKIWINTLLAGIFGGAGNLLWQIVTRKRIDICSFMNGIIAGLVAICATCNVAWDFGAVFIGISAGLIMELASDILERYFKLDDVVNAISVHGVAGAWGTLLVAFITPPEFMPQGWSRLDLLLVQMLGISVCFCWSFGITWVALSILKRYMPLRVTIEEEEAGLNVAEHDARTDLHDLLVTMEQNMRGDHTRRAAVDECTEAGMIAKQYNRVLEAREQSEAELRRYATMLEDTNSYVENQAVEMQFQAKALEAARSEAERANHTKSQFVANMSHEIRTPMTAILGYVDMLLDDADAHPVSEKWKQPLATIKSNGQHLLEIINDILDISKIEAGKLTIEIIECSVPQLVGDVTNLLRHRAEGKGLALAVKFNSPIPETIHSDPTRIRQVLLNLVGNSIKFTNHGEVRVELEMFYDDPENPQLQLSVVDSGIGMDDEQIARLFQPFVQADSSTTRRFGGTGLGLTITKRLAEMLGGSITVKSQIGHGSSFIVRIASGKLDGVKMIEKPDHFVEQAPKKPKKIDVRLDCRILLAEDGPDNQRLISLILRKAGAEVVVAENGQVAVEAALRAASHGFRRSDDPQGPFDVILMDMQMPVLDGCGATKKLREAGYPGPIVALTANAMKEDHDRCMAAGCNDFATKPIDRSVLLATIDRWAQWRRDNVPPSMPIDPPVTVAVTLPTDESTSFGPETIAHS</sequence>
<gene>
    <name evidence="19" type="ordered locus">Psta_4267</name>
</gene>
<feature type="transmembrane region" description="Helical" evidence="16">
    <location>
        <begin position="12"/>
        <end position="32"/>
    </location>
</feature>
<evidence type="ECO:0000256" key="8">
    <source>
        <dbReference type="ARBA" id="ARBA00022741"/>
    </source>
</evidence>
<dbReference type="PANTHER" id="PTHR43047">
    <property type="entry name" value="TWO-COMPONENT HISTIDINE PROTEIN KINASE"/>
    <property type="match status" value="1"/>
</dbReference>
<dbReference type="InterPro" id="IPR024041">
    <property type="entry name" value="NH4_transpt_AmtB-like_dom"/>
</dbReference>
<evidence type="ECO:0000256" key="11">
    <source>
        <dbReference type="ARBA" id="ARBA00022989"/>
    </source>
</evidence>
<evidence type="ECO:0000256" key="13">
    <source>
        <dbReference type="ARBA" id="ARBA00023136"/>
    </source>
</evidence>
<feature type="transmembrane region" description="Helical" evidence="16">
    <location>
        <begin position="123"/>
        <end position="143"/>
    </location>
</feature>
<comment type="similarity">
    <text evidence="3">Belongs to the ammonia transporter channel (TC 1.A.11.2) family.</text>
</comment>
<accession>D2R466</accession>
<evidence type="ECO:0000256" key="10">
    <source>
        <dbReference type="ARBA" id="ARBA00022840"/>
    </source>
</evidence>